<dbReference type="GO" id="GO:0016740">
    <property type="term" value="F:transferase activity"/>
    <property type="evidence" value="ECO:0007669"/>
    <property type="project" value="UniProtKB-KW"/>
</dbReference>
<name>A0A412Z3W5_9FIRM</name>
<dbReference type="Pfam" id="PF03610">
    <property type="entry name" value="EIIA-man"/>
    <property type="match status" value="1"/>
</dbReference>
<dbReference type="Proteomes" id="UP000284543">
    <property type="component" value="Unassembled WGS sequence"/>
</dbReference>
<organism evidence="3 6">
    <name type="scientific">Enterocloster bolteae</name>
    <dbReference type="NCBI Taxonomy" id="208479"/>
    <lineage>
        <taxon>Bacteria</taxon>
        <taxon>Bacillati</taxon>
        <taxon>Bacillota</taxon>
        <taxon>Clostridia</taxon>
        <taxon>Lachnospirales</taxon>
        <taxon>Lachnospiraceae</taxon>
        <taxon>Enterocloster</taxon>
    </lineage>
</organism>
<evidence type="ECO:0000259" key="2">
    <source>
        <dbReference type="PROSITE" id="PS51096"/>
    </source>
</evidence>
<dbReference type="PANTHER" id="PTHR33799">
    <property type="entry name" value="PTS PERMEASE-RELATED-RELATED"/>
    <property type="match status" value="1"/>
</dbReference>
<evidence type="ECO:0000313" key="5">
    <source>
        <dbReference type="Proteomes" id="UP000283975"/>
    </source>
</evidence>
<protein>
    <recommendedName>
        <fullName evidence="2">PTS EIIA type-4 domain-containing protein</fullName>
    </recommendedName>
</protein>
<sequence>MEQQVPAILVISHGFFCRELVNSVKMVFGDVTRLESLPLEEGMDPEAYEEQLNRLIDSYDGNVFVCVDIMGGTPFKSLAKAARTRCLYGVAGVSMPMLIEVLSDRDEMCGKELAAQAASVCRDMIMDLSEYMEKMHKIGLGE</sequence>
<comment type="caution">
    <text evidence="3">The sequence shown here is derived from an EMBL/GenBank/DDBJ whole genome shotgun (WGS) entry which is preliminary data.</text>
</comment>
<dbReference type="EMBL" id="QSHZ01000012">
    <property type="protein sequence ID" value="RHC55769.1"/>
    <property type="molecule type" value="Genomic_DNA"/>
</dbReference>
<dbReference type="RefSeq" id="WP_054354436.1">
    <property type="nucleotide sequence ID" value="NZ_CAUFHZ010000027.1"/>
</dbReference>
<dbReference type="InterPro" id="IPR051471">
    <property type="entry name" value="Bacterial_PTS_sugar_comp"/>
</dbReference>
<dbReference type="GO" id="GO:0016020">
    <property type="term" value="C:membrane"/>
    <property type="evidence" value="ECO:0007669"/>
    <property type="project" value="InterPro"/>
</dbReference>
<reference evidence="5 6" key="1">
    <citation type="submission" date="2018-08" db="EMBL/GenBank/DDBJ databases">
        <title>A genome reference for cultivated species of the human gut microbiota.</title>
        <authorList>
            <person name="Zou Y."/>
            <person name="Xue W."/>
            <person name="Luo G."/>
        </authorList>
    </citation>
    <scope>NUCLEOTIDE SEQUENCE [LARGE SCALE GENOMIC DNA]</scope>
    <source>
        <strain evidence="3 6">AF14-18</strain>
        <strain evidence="4 5">AM35-14</strain>
    </source>
</reference>
<accession>A0A412Z3W5</accession>
<evidence type="ECO:0000256" key="1">
    <source>
        <dbReference type="ARBA" id="ARBA00022679"/>
    </source>
</evidence>
<gene>
    <name evidence="4" type="ORF">DW839_13125</name>
    <name evidence="3" type="ORF">DWW02_17905</name>
</gene>
<keyword evidence="1" id="KW-0808">Transferase</keyword>
<dbReference type="EMBL" id="QRZM01000007">
    <property type="protein sequence ID" value="RGV74532.1"/>
    <property type="molecule type" value="Genomic_DNA"/>
</dbReference>
<evidence type="ECO:0000313" key="4">
    <source>
        <dbReference type="EMBL" id="RHC55769.1"/>
    </source>
</evidence>
<dbReference type="Proteomes" id="UP000283975">
    <property type="component" value="Unassembled WGS sequence"/>
</dbReference>
<evidence type="ECO:0000313" key="3">
    <source>
        <dbReference type="EMBL" id="RGV74532.1"/>
    </source>
</evidence>
<dbReference type="SUPFAM" id="SSF53062">
    <property type="entry name" value="PTS system fructose IIA component-like"/>
    <property type="match status" value="1"/>
</dbReference>
<dbReference type="GO" id="GO:0009401">
    <property type="term" value="P:phosphoenolpyruvate-dependent sugar phosphotransferase system"/>
    <property type="evidence" value="ECO:0007669"/>
    <property type="project" value="InterPro"/>
</dbReference>
<dbReference type="Gene3D" id="3.40.50.510">
    <property type="entry name" value="Phosphotransferase system, mannose-type IIA component"/>
    <property type="match status" value="1"/>
</dbReference>
<dbReference type="InterPro" id="IPR004701">
    <property type="entry name" value="PTS_EIIA_man-typ"/>
</dbReference>
<dbReference type="InterPro" id="IPR036662">
    <property type="entry name" value="PTS_EIIA_man-typ_sf"/>
</dbReference>
<dbReference type="PROSITE" id="PS51096">
    <property type="entry name" value="PTS_EIIA_TYPE_4"/>
    <property type="match status" value="1"/>
</dbReference>
<proteinExistence type="predicted"/>
<evidence type="ECO:0000313" key="6">
    <source>
        <dbReference type="Proteomes" id="UP000284543"/>
    </source>
</evidence>
<dbReference type="AlphaFoldDB" id="A0A412Z3W5"/>
<feature type="domain" description="PTS EIIA type-4" evidence="2">
    <location>
        <begin position="5"/>
        <end position="125"/>
    </location>
</feature>
<dbReference type="PANTHER" id="PTHR33799:SF1">
    <property type="entry name" value="PTS SYSTEM MANNOSE-SPECIFIC EIIAB COMPONENT-RELATED"/>
    <property type="match status" value="1"/>
</dbReference>